<proteinExistence type="predicted"/>
<reference evidence="1" key="1">
    <citation type="submission" date="2020-08" db="EMBL/GenBank/DDBJ databases">
        <title>Multicomponent nature underlies the extraordinary mechanical properties of spider dragline silk.</title>
        <authorList>
            <person name="Kono N."/>
            <person name="Nakamura H."/>
            <person name="Mori M."/>
            <person name="Yoshida Y."/>
            <person name="Ohtoshi R."/>
            <person name="Malay A.D."/>
            <person name="Moran D.A.P."/>
            <person name="Tomita M."/>
            <person name="Numata K."/>
            <person name="Arakawa K."/>
        </authorList>
    </citation>
    <scope>NUCLEOTIDE SEQUENCE</scope>
</reference>
<dbReference type="EMBL" id="BMAV01005794">
    <property type="protein sequence ID" value="GFY47180.1"/>
    <property type="molecule type" value="Genomic_DNA"/>
</dbReference>
<keyword evidence="2" id="KW-1185">Reference proteome</keyword>
<organism evidence="1 2">
    <name type="scientific">Trichonephila inaurata madagascariensis</name>
    <dbReference type="NCBI Taxonomy" id="2747483"/>
    <lineage>
        <taxon>Eukaryota</taxon>
        <taxon>Metazoa</taxon>
        <taxon>Ecdysozoa</taxon>
        <taxon>Arthropoda</taxon>
        <taxon>Chelicerata</taxon>
        <taxon>Arachnida</taxon>
        <taxon>Araneae</taxon>
        <taxon>Araneomorphae</taxon>
        <taxon>Entelegynae</taxon>
        <taxon>Araneoidea</taxon>
        <taxon>Nephilidae</taxon>
        <taxon>Trichonephila</taxon>
        <taxon>Trichonephila inaurata</taxon>
    </lineage>
</organism>
<dbReference type="AlphaFoldDB" id="A0A8X6X5A7"/>
<name>A0A8X6X5A7_9ARAC</name>
<evidence type="ECO:0000313" key="1">
    <source>
        <dbReference type="EMBL" id="GFY47180.1"/>
    </source>
</evidence>
<sequence>MRSQMLINFWRYLMYCSKSTTSNPKWVGQQEEFADRPSKGLLTRHEKSLHVFLECPLFVLMTVTSNGEFLLVRAITRSTGVSVDWSLQ</sequence>
<accession>A0A8X6X5A7</accession>
<protein>
    <submittedName>
        <fullName evidence="1">Uncharacterized protein</fullName>
    </submittedName>
</protein>
<dbReference type="Proteomes" id="UP000886998">
    <property type="component" value="Unassembled WGS sequence"/>
</dbReference>
<gene>
    <name evidence="1" type="ORF">TNIN_75941</name>
</gene>
<evidence type="ECO:0000313" key="2">
    <source>
        <dbReference type="Proteomes" id="UP000886998"/>
    </source>
</evidence>
<comment type="caution">
    <text evidence="1">The sequence shown here is derived from an EMBL/GenBank/DDBJ whole genome shotgun (WGS) entry which is preliminary data.</text>
</comment>